<feature type="compositionally biased region" description="Gly residues" evidence="1">
    <location>
        <begin position="19"/>
        <end position="30"/>
    </location>
</feature>
<proteinExistence type="predicted"/>
<name>A0A0A9HE36_ARUDO</name>
<organism evidence="2">
    <name type="scientific">Arundo donax</name>
    <name type="common">Giant reed</name>
    <name type="synonym">Donax arundinaceus</name>
    <dbReference type="NCBI Taxonomy" id="35708"/>
    <lineage>
        <taxon>Eukaryota</taxon>
        <taxon>Viridiplantae</taxon>
        <taxon>Streptophyta</taxon>
        <taxon>Embryophyta</taxon>
        <taxon>Tracheophyta</taxon>
        <taxon>Spermatophyta</taxon>
        <taxon>Magnoliopsida</taxon>
        <taxon>Liliopsida</taxon>
        <taxon>Poales</taxon>
        <taxon>Poaceae</taxon>
        <taxon>PACMAD clade</taxon>
        <taxon>Arundinoideae</taxon>
        <taxon>Arundineae</taxon>
        <taxon>Arundo</taxon>
    </lineage>
</organism>
<dbReference type="AlphaFoldDB" id="A0A0A9HE36"/>
<reference evidence="2" key="2">
    <citation type="journal article" date="2015" name="Data Brief">
        <title>Shoot transcriptome of the giant reed, Arundo donax.</title>
        <authorList>
            <person name="Barrero R.A."/>
            <person name="Guerrero F.D."/>
            <person name="Moolhuijzen P."/>
            <person name="Goolsby J.A."/>
            <person name="Tidwell J."/>
            <person name="Bellgard S.E."/>
            <person name="Bellgard M.I."/>
        </authorList>
    </citation>
    <scope>NUCLEOTIDE SEQUENCE</scope>
    <source>
        <tissue evidence="2">Shoot tissue taken approximately 20 cm above the soil surface</tissue>
    </source>
</reference>
<feature type="compositionally biased region" description="Basic and acidic residues" evidence="1">
    <location>
        <begin position="66"/>
        <end position="83"/>
    </location>
</feature>
<feature type="region of interest" description="Disordered" evidence="1">
    <location>
        <begin position="1"/>
        <end position="30"/>
    </location>
</feature>
<reference evidence="2" key="1">
    <citation type="submission" date="2014-09" db="EMBL/GenBank/DDBJ databases">
        <authorList>
            <person name="Magalhaes I.L.F."/>
            <person name="Oliveira U."/>
            <person name="Santos F.R."/>
            <person name="Vidigal T.H.D.A."/>
            <person name="Brescovit A.D."/>
            <person name="Santos A.J."/>
        </authorList>
    </citation>
    <scope>NUCLEOTIDE SEQUENCE</scope>
    <source>
        <tissue evidence="2">Shoot tissue taken approximately 20 cm above the soil surface</tissue>
    </source>
</reference>
<sequence>MTPSRARARTMSRVSRNARGGGIRAPRGGGFQMGRLYMVSGWAGMDPEKLAAAGVLAAAGRGSGGAEREEKEERRRKRAETAKPPRTAP</sequence>
<feature type="region of interest" description="Disordered" evidence="1">
    <location>
        <begin position="59"/>
        <end position="89"/>
    </location>
</feature>
<protein>
    <submittedName>
        <fullName evidence="2">Uncharacterized protein</fullName>
    </submittedName>
</protein>
<accession>A0A0A9HE36</accession>
<feature type="compositionally biased region" description="Basic residues" evidence="1">
    <location>
        <begin position="1"/>
        <end position="10"/>
    </location>
</feature>
<evidence type="ECO:0000256" key="1">
    <source>
        <dbReference type="SAM" id="MobiDB-lite"/>
    </source>
</evidence>
<dbReference type="EMBL" id="GBRH01166748">
    <property type="protein sequence ID" value="JAE31148.1"/>
    <property type="molecule type" value="Transcribed_RNA"/>
</dbReference>
<evidence type="ECO:0000313" key="2">
    <source>
        <dbReference type="EMBL" id="JAE31148.1"/>
    </source>
</evidence>